<dbReference type="EMBL" id="AP025739">
    <property type="protein sequence ID" value="BDI29063.1"/>
    <property type="molecule type" value="Genomic_DNA"/>
</dbReference>
<dbReference type="RefSeq" id="WP_119321109.1">
    <property type="nucleotide sequence ID" value="NZ_AP025739.1"/>
</dbReference>
<dbReference type="OrthoDB" id="5489783at2"/>
<sequence>MIALLAVFVASAVAQACAQGVWRPKAPDSPAAIRSLTRSDGQLVGGRISDRMEVWASGDGGELWRRIGTAAGPKAGVVYGDGSFLSDGGREVYCAFREHVGKEWRVVVCRSVDGGRNWAQDSVVARTASGRFVGAPDLWYSRDGDLQCYYDDEETPANAGHPGGQWISMASRPRRAHGKAWRAPMVASRPLDETRLSRDGMASVCNLDGKEMVLLCEGVDSDKPATNCLFAILSHDNGKTWDYASRRKFWAPTKNGVAFNAYCPIAARIGVSVGVVFCTDDDFAAPSIDSAPPDKRNAHVKFMQMLGSVDEWSAPETVNASRDTMYAPSLIETPSHELICTIELLSGGRQAVDYKSVP</sequence>
<dbReference type="Gene3D" id="2.120.10.10">
    <property type="match status" value="1"/>
</dbReference>
<dbReference type="SUPFAM" id="SSF50939">
    <property type="entry name" value="Sialidases"/>
    <property type="match status" value="1"/>
</dbReference>
<dbReference type="PANTHER" id="PTHR38792:SF3">
    <property type="entry name" value="BNR_ASP-BOX REPEAT DOMAIN PROTEIN (AFU_ORTHOLOGUE AFUA_7G06430)-RELATED"/>
    <property type="match status" value="1"/>
</dbReference>
<protein>
    <submittedName>
        <fullName evidence="1">Uncharacterized protein</fullName>
    </submittedName>
</protein>
<organism evidence="1 2">
    <name type="scientific">Capsulimonas corticalis</name>
    <dbReference type="NCBI Taxonomy" id="2219043"/>
    <lineage>
        <taxon>Bacteria</taxon>
        <taxon>Bacillati</taxon>
        <taxon>Armatimonadota</taxon>
        <taxon>Armatimonadia</taxon>
        <taxon>Capsulimonadales</taxon>
        <taxon>Capsulimonadaceae</taxon>
        <taxon>Capsulimonas</taxon>
    </lineage>
</organism>
<dbReference type="PANTHER" id="PTHR38792">
    <property type="entry name" value="BNR/ASP-BOX REPEAT DOMAIN PROTEIN (AFU_ORTHOLOGUE AFUA_7G06430)-RELATED"/>
    <property type="match status" value="1"/>
</dbReference>
<dbReference type="Proteomes" id="UP000287394">
    <property type="component" value="Chromosome"/>
</dbReference>
<name>A0A402CUN5_9BACT</name>
<keyword evidence="2" id="KW-1185">Reference proteome</keyword>
<gene>
    <name evidence="1" type="ORF">CCAX7_11140</name>
</gene>
<evidence type="ECO:0000313" key="1">
    <source>
        <dbReference type="EMBL" id="BDI29063.1"/>
    </source>
</evidence>
<evidence type="ECO:0000313" key="2">
    <source>
        <dbReference type="Proteomes" id="UP000287394"/>
    </source>
</evidence>
<accession>A0A402CUN5</accession>
<dbReference type="InterPro" id="IPR036278">
    <property type="entry name" value="Sialidase_sf"/>
</dbReference>
<dbReference type="AlphaFoldDB" id="A0A402CUN5"/>
<proteinExistence type="predicted"/>
<reference evidence="1 2" key="1">
    <citation type="journal article" date="2019" name="Int. J. Syst. Evol. Microbiol.">
        <title>Capsulimonas corticalis gen. nov., sp. nov., an aerobic capsulated bacterium, of a novel bacterial order, Capsulimonadales ord. nov., of the class Armatimonadia of the phylum Armatimonadetes.</title>
        <authorList>
            <person name="Li J."/>
            <person name="Kudo C."/>
            <person name="Tonouchi A."/>
        </authorList>
    </citation>
    <scope>NUCLEOTIDE SEQUENCE [LARGE SCALE GENOMIC DNA]</scope>
    <source>
        <strain evidence="1 2">AX-7</strain>
    </source>
</reference>
<dbReference type="KEGG" id="ccot:CCAX7_11140"/>